<feature type="signal peptide" evidence="2">
    <location>
        <begin position="1"/>
        <end position="23"/>
    </location>
</feature>
<proteinExistence type="predicted"/>
<evidence type="ECO:0000256" key="1">
    <source>
        <dbReference type="SAM" id="MobiDB-lite"/>
    </source>
</evidence>
<feature type="chain" id="PRO_5023078980" description="Outer membrane efflux protein" evidence="2">
    <location>
        <begin position="24"/>
        <end position="271"/>
    </location>
</feature>
<comment type="caution">
    <text evidence="3">The sequence shown here is derived from an EMBL/GenBank/DDBJ whole genome shotgun (WGS) entry which is preliminary data.</text>
</comment>
<organism evidence="3 4">
    <name type="scientific">Neolewinella aurantiaca</name>
    <dbReference type="NCBI Taxonomy" id="2602767"/>
    <lineage>
        <taxon>Bacteria</taxon>
        <taxon>Pseudomonadati</taxon>
        <taxon>Bacteroidota</taxon>
        <taxon>Saprospiria</taxon>
        <taxon>Saprospirales</taxon>
        <taxon>Lewinellaceae</taxon>
        <taxon>Neolewinella</taxon>
    </lineage>
</organism>
<reference evidence="3 4" key="1">
    <citation type="submission" date="2019-08" db="EMBL/GenBank/DDBJ databases">
        <title>Lewinella sp. strain SSH13 Genome sequencing and assembly.</title>
        <authorList>
            <person name="Kim I."/>
        </authorList>
    </citation>
    <scope>NUCLEOTIDE SEQUENCE [LARGE SCALE GENOMIC DNA]</scope>
    <source>
        <strain evidence="3 4">SSH13</strain>
    </source>
</reference>
<dbReference type="EMBL" id="VOXD01000015">
    <property type="protein sequence ID" value="TXF89303.1"/>
    <property type="molecule type" value="Genomic_DNA"/>
</dbReference>
<protein>
    <recommendedName>
        <fullName evidence="5">Outer membrane efflux protein</fullName>
    </recommendedName>
</protein>
<dbReference type="OrthoDB" id="1491181at2"/>
<dbReference type="AlphaFoldDB" id="A0A5C7FHT3"/>
<keyword evidence="4" id="KW-1185">Reference proteome</keyword>
<sequence length="271" mass="31120">MRNLPLLLLSLLCTCGPAPSCQAQVPDTLITVTKLPYPEARIFAPPVREGLAPSRHEQSEHPHLSHLPSPEERGRGRGYESCIQTRHLRLREAELATLTKAHKKDWLKYIPSLNAGLSPALRRDQDGNFSSRLTPTLSLGINSSLIYQAHRNKQQRAATRESIIKRSQLKEDIEIAKLHRLQRRLEVETDKLNLHNGVADIDRQLFTLYQKQYENHDISPEEYLLKRKTFLLQELRNQDQITRIETLQYEIENLAGCLSNPQAHHPTTTKK</sequence>
<dbReference type="Gene3D" id="1.20.1600.10">
    <property type="entry name" value="Outer membrane efflux proteins (OEP)"/>
    <property type="match status" value="1"/>
</dbReference>
<name>A0A5C7FHT3_9BACT</name>
<feature type="region of interest" description="Disordered" evidence="1">
    <location>
        <begin position="51"/>
        <end position="76"/>
    </location>
</feature>
<gene>
    <name evidence="3" type="ORF">FUA23_11190</name>
</gene>
<evidence type="ECO:0000313" key="3">
    <source>
        <dbReference type="EMBL" id="TXF89303.1"/>
    </source>
</evidence>
<evidence type="ECO:0008006" key="5">
    <source>
        <dbReference type="Google" id="ProtNLM"/>
    </source>
</evidence>
<evidence type="ECO:0000313" key="4">
    <source>
        <dbReference type="Proteomes" id="UP000321907"/>
    </source>
</evidence>
<accession>A0A5C7FHT3</accession>
<dbReference type="Proteomes" id="UP000321907">
    <property type="component" value="Unassembled WGS sequence"/>
</dbReference>
<feature type="compositionally biased region" description="Basic and acidic residues" evidence="1">
    <location>
        <begin position="54"/>
        <end position="76"/>
    </location>
</feature>
<keyword evidence="2" id="KW-0732">Signal</keyword>
<dbReference type="RefSeq" id="WP_147930829.1">
    <property type="nucleotide sequence ID" value="NZ_VOXD01000015.1"/>
</dbReference>
<evidence type="ECO:0000256" key="2">
    <source>
        <dbReference type="SAM" id="SignalP"/>
    </source>
</evidence>